<organism evidence="4 5">
    <name type="scientific">Euphydryas editha</name>
    <name type="common">Edith's checkerspot</name>
    <dbReference type="NCBI Taxonomy" id="104508"/>
    <lineage>
        <taxon>Eukaryota</taxon>
        <taxon>Metazoa</taxon>
        <taxon>Ecdysozoa</taxon>
        <taxon>Arthropoda</taxon>
        <taxon>Hexapoda</taxon>
        <taxon>Insecta</taxon>
        <taxon>Pterygota</taxon>
        <taxon>Neoptera</taxon>
        <taxon>Endopterygota</taxon>
        <taxon>Lepidoptera</taxon>
        <taxon>Glossata</taxon>
        <taxon>Ditrysia</taxon>
        <taxon>Papilionoidea</taxon>
        <taxon>Nymphalidae</taxon>
        <taxon>Nymphalinae</taxon>
        <taxon>Euphydryas</taxon>
    </lineage>
</organism>
<feature type="signal peptide" evidence="2">
    <location>
        <begin position="1"/>
        <end position="18"/>
    </location>
</feature>
<dbReference type="InterPro" id="IPR036880">
    <property type="entry name" value="Kunitz_BPTI_sf"/>
</dbReference>
<dbReference type="InterPro" id="IPR002223">
    <property type="entry name" value="Kunitz_BPTI"/>
</dbReference>
<dbReference type="SUPFAM" id="SSF57362">
    <property type="entry name" value="BPTI-like"/>
    <property type="match status" value="1"/>
</dbReference>
<evidence type="ECO:0000259" key="3">
    <source>
        <dbReference type="SMART" id="SM00131"/>
    </source>
</evidence>
<feature type="chain" id="PRO_5043482559" description="BPTI/Kunitz inhibitor domain-containing protein" evidence="2">
    <location>
        <begin position="19"/>
        <end position="143"/>
    </location>
</feature>
<comment type="caution">
    <text evidence="4">The sequence shown here is derived from an EMBL/GenBank/DDBJ whole genome shotgun (WGS) entry which is preliminary data.</text>
</comment>
<feature type="region of interest" description="Disordered" evidence="1">
    <location>
        <begin position="121"/>
        <end position="143"/>
    </location>
</feature>
<dbReference type="Gene3D" id="4.10.410.10">
    <property type="entry name" value="Pancreatic trypsin inhibitor Kunitz domain"/>
    <property type="match status" value="1"/>
</dbReference>
<dbReference type="Proteomes" id="UP001153954">
    <property type="component" value="Unassembled WGS sequence"/>
</dbReference>
<dbReference type="EMBL" id="CAKOGL010000027">
    <property type="protein sequence ID" value="CAH2104183.1"/>
    <property type="molecule type" value="Genomic_DNA"/>
</dbReference>
<evidence type="ECO:0000313" key="4">
    <source>
        <dbReference type="EMBL" id="CAH2104183.1"/>
    </source>
</evidence>
<evidence type="ECO:0000313" key="5">
    <source>
        <dbReference type="Proteomes" id="UP001153954"/>
    </source>
</evidence>
<reference evidence="4" key="1">
    <citation type="submission" date="2022-03" db="EMBL/GenBank/DDBJ databases">
        <authorList>
            <person name="Tunstrom K."/>
        </authorList>
    </citation>
    <scope>NUCLEOTIDE SEQUENCE</scope>
</reference>
<keyword evidence="2" id="KW-0732">Signal</keyword>
<accession>A0AAU9UYF4</accession>
<name>A0AAU9UYF4_EUPED</name>
<dbReference type="AlphaFoldDB" id="A0AAU9UYF4"/>
<dbReference type="GO" id="GO:0004867">
    <property type="term" value="F:serine-type endopeptidase inhibitor activity"/>
    <property type="evidence" value="ECO:0007669"/>
    <property type="project" value="InterPro"/>
</dbReference>
<sequence>MSYLQAILFFTICLKINAVPPEACSAAFRWDDCGSPPVHVIYYWKPGSRCEVGIWRGCLPNLNMFKDEYECAATCIFTLRAEAEDYHVLGAVENLDNLTITDSKENTYPIQNVTEHNVIPSGVTFDDTTTDTTNTEGTETQNI</sequence>
<gene>
    <name evidence="4" type="ORF">EEDITHA_LOCUS18601</name>
</gene>
<evidence type="ECO:0000256" key="1">
    <source>
        <dbReference type="SAM" id="MobiDB-lite"/>
    </source>
</evidence>
<feature type="domain" description="BPTI/Kunitz inhibitor" evidence="3">
    <location>
        <begin position="22"/>
        <end position="76"/>
    </location>
</feature>
<protein>
    <recommendedName>
        <fullName evidence="3">BPTI/Kunitz inhibitor domain-containing protein</fullName>
    </recommendedName>
</protein>
<keyword evidence="5" id="KW-1185">Reference proteome</keyword>
<feature type="compositionally biased region" description="Low complexity" evidence="1">
    <location>
        <begin position="124"/>
        <end position="143"/>
    </location>
</feature>
<dbReference type="Pfam" id="PF00014">
    <property type="entry name" value="Kunitz_BPTI"/>
    <property type="match status" value="1"/>
</dbReference>
<dbReference type="SMART" id="SM00131">
    <property type="entry name" value="KU"/>
    <property type="match status" value="1"/>
</dbReference>
<proteinExistence type="predicted"/>
<evidence type="ECO:0000256" key="2">
    <source>
        <dbReference type="SAM" id="SignalP"/>
    </source>
</evidence>